<evidence type="ECO:0000259" key="1">
    <source>
        <dbReference type="Pfam" id="PF13401"/>
    </source>
</evidence>
<dbReference type="InterPro" id="IPR049945">
    <property type="entry name" value="AAA_22"/>
</dbReference>
<feature type="non-terminal residue" evidence="2">
    <location>
        <position position="376"/>
    </location>
</feature>
<gene>
    <name evidence="2" type="ORF">ACFPZ3_09100</name>
</gene>
<feature type="domain" description="ORC1/DEAH AAA+ ATPase" evidence="1">
    <location>
        <begin position="21"/>
        <end position="168"/>
    </location>
</feature>
<dbReference type="EMBL" id="JBHSPA010000011">
    <property type="protein sequence ID" value="MFC5824005.1"/>
    <property type="molecule type" value="Genomic_DNA"/>
</dbReference>
<sequence length="376" mass="42065">MLPPTQRLPQARELIEMDRYFVLHAPRQTGKTTALGTLASELTAEGDTVALMFSCERAKSAGDDYAAAETILLKSLRQATEWAGWPEELLPPDPWPEAPAGTRFGSALTEWCHRSPRRIVLFLDEIDALQGNSMVSILSQLRDGHNARPGGRPFPTSVALCGLRDLRDYKVASGGDPGRTNPASPFNIIAKSLRLGDFTTDEIAELYDQHTQATGQEFTKDAVDRVFELTQGQPWLVNALANEVVVDMKVSGTINTAQVDEAKERLIRARATHLDALVARLREPRVERVIEPILAGMWPDMDTSFDDDVSYVHDLGLIRGIRDLEIANPVYREVLLRVLGARTERFVKADPHSFVLPDGRFDLPRLLREFVVFWRE</sequence>
<evidence type="ECO:0000313" key="2">
    <source>
        <dbReference type="EMBL" id="MFC5824005.1"/>
    </source>
</evidence>
<proteinExistence type="predicted"/>
<reference evidence="3" key="1">
    <citation type="journal article" date="2019" name="Int. J. Syst. Evol. Microbiol.">
        <title>The Global Catalogue of Microorganisms (GCM) 10K type strain sequencing project: providing services to taxonomists for standard genome sequencing and annotation.</title>
        <authorList>
            <consortium name="The Broad Institute Genomics Platform"/>
            <consortium name="The Broad Institute Genome Sequencing Center for Infectious Disease"/>
            <person name="Wu L."/>
            <person name="Ma J."/>
        </authorList>
    </citation>
    <scope>NUCLEOTIDE SEQUENCE [LARGE SCALE GENOMIC DNA]</scope>
    <source>
        <strain evidence="3">CCUG 53903</strain>
    </source>
</reference>
<dbReference type="Gene3D" id="3.40.50.300">
    <property type="entry name" value="P-loop containing nucleotide triphosphate hydrolases"/>
    <property type="match status" value="1"/>
</dbReference>
<dbReference type="Proteomes" id="UP001596058">
    <property type="component" value="Unassembled WGS sequence"/>
</dbReference>
<comment type="caution">
    <text evidence="2">The sequence shown here is derived from an EMBL/GenBank/DDBJ whole genome shotgun (WGS) entry which is preliminary data.</text>
</comment>
<evidence type="ECO:0000313" key="3">
    <source>
        <dbReference type="Proteomes" id="UP001596058"/>
    </source>
</evidence>
<name>A0ABW1CH82_9ACTN</name>
<dbReference type="Pfam" id="PF13401">
    <property type="entry name" value="AAA_22"/>
    <property type="match status" value="1"/>
</dbReference>
<dbReference type="InterPro" id="IPR027417">
    <property type="entry name" value="P-loop_NTPase"/>
</dbReference>
<keyword evidence="3" id="KW-1185">Reference proteome</keyword>
<accession>A0ABW1CH82</accession>
<organism evidence="2 3">
    <name type="scientific">Nonomuraea insulae</name>
    <dbReference type="NCBI Taxonomy" id="1616787"/>
    <lineage>
        <taxon>Bacteria</taxon>
        <taxon>Bacillati</taxon>
        <taxon>Actinomycetota</taxon>
        <taxon>Actinomycetes</taxon>
        <taxon>Streptosporangiales</taxon>
        <taxon>Streptosporangiaceae</taxon>
        <taxon>Nonomuraea</taxon>
    </lineage>
</organism>
<dbReference type="SUPFAM" id="SSF52540">
    <property type="entry name" value="P-loop containing nucleoside triphosphate hydrolases"/>
    <property type="match status" value="1"/>
</dbReference>
<protein>
    <submittedName>
        <fullName evidence="2">AAA family ATPase</fullName>
    </submittedName>
</protein>
<dbReference type="RefSeq" id="WP_379513534.1">
    <property type="nucleotide sequence ID" value="NZ_JBHSPA010000011.1"/>
</dbReference>